<accession>A0A812P261</accession>
<feature type="region of interest" description="Disordered" evidence="1">
    <location>
        <begin position="288"/>
        <end position="323"/>
    </location>
</feature>
<reference evidence="2" key="1">
    <citation type="submission" date="2021-02" db="EMBL/GenBank/DDBJ databases">
        <authorList>
            <person name="Dougan E. K."/>
            <person name="Rhodes N."/>
            <person name="Thang M."/>
            <person name="Chan C."/>
        </authorList>
    </citation>
    <scope>NUCLEOTIDE SEQUENCE</scope>
</reference>
<proteinExistence type="predicted"/>
<feature type="compositionally biased region" description="Polar residues" evidence="1">
    <location>
        <begin position="297"/>
        <end position="314"/>
    </location>
</feature>
<feature type="region of interest" description="Disordered" evidence="1">
    <location>
        <begin position="342"/>
        <end position="370"/>
    </location>
</feature>
<organism evidence="2 3">
    <name type="scientific">Symbiodinium pilosum</name>
    <name type="common">Dinoflagellate</name>
    <dbReference type="NCBI Taxonomy" id="2952"/>
    <lineage>
        <taxon>Eukaryota</taxon>
        <taxon>Sar</taxon>
        <taxon>Alveolata</taxon>
        <taxon>Dinophyceae</taxon>
        <taxon>Suessiales</taxon>
        <taxon>Symbiodiniaceae</taxon>
        <taxon>Symbiodinium</taxon>
    </lineage>
</organism>
<evidence type="ECO:0000313" key="3">
    <source>
        <dbReference type="Proteomes" id="UP000649617"/>
    </source>
</evidence>
<dbReference type="AlphaFoldDB" id="A0A812P261"/>
<evidence type="ECO:0000256" key="1">
    <source>
        <dbReference type="SAM" id="MobiDB-lite"/>
    </source>
</evidence>
<protein>
    <recommendedName>
        <fullName evidence="4">DUF1631 domain-containing protein</fullName>
    </recommendedName>
</protein>
<sequence>MSNNDKRMHPRLESEDRLFTQVVLAADEPDLVGATLACTAVNMSMGGIQFKTVQPVPVGTLLDLWVDVVELNVEGNQKTTLPPIVHTIRQQSKKQINELLQNLFNNTDDALFELADRSQSDQHQEMYFDSMRMIRLHRKTLASNFVRGLNDSFQDAFNSSGTAGADETDEIDAEDYALLDQDELEMTVAVSGIVSKVTSQYSLAVMQLTKRLDFLAKRQTITERNNPLGPQALSSLFANALDTLEVDIKIRIILMKLFERFVMERLGPVYENANRALIDADVLPELKNKAPKRAGPTTRNTGTGSSHQQSNSKTGRSGGFSGMSGGAGSFGFDTVQALLSGSNASSGGGASEHQSGGAQNGYGEGSGTPMMALPRLDSGELIQVLSRLQDAAQVDPINIEQIPELSDVRSLVLAQPSAAKKSLGQADDDAVNFVGMLFDYILNDRNLAIPMKALIGRLQIPIIKLAIIDKTFFEKTAHPARALLNELSSAGIGWSSANELKRDALYNKIESVVLRVLNEFNDNPDVFAELLTDLRLYVSKDSRRSVLVEQRVKESEVGKAKTTAAKLKVQNLVNQKACGLRLPSEAGKFISETWTRVLTLRIIKQGETSAQWNAGVKTLDDLLWVLQPLSNLDEVESRDQLTQSLVTEIYTGMTELGCPDEETEAFQTWLTEHLYSLSANDRAYLEEDERPELDVAEALMEEIILTSPPKVVDERAFPEATLEQLKLITEGTWIEISTDDERMLRCKLATITQPGNNYIFVNRRGMKVLEKNRGELAEMVENKTLKRIDESQVFDRALQSVIGNLRQLQRERSQ</sequence>
<dbReference type="Pfam" id="PF07793">
    <property type="entry name" value="DUF1631"/>
    <property type="match status" value="1"/>
</dbReference>
<dbReference type="Proteomes" id="UP000649617">
    <property type="component" value="Unassembled WGS sequence"/>
</dbReference>
<evidence type="ECO:0000313" key="2">
    <source>
        <dbReference type="EMBL" id="CAE7347083.1"/>
    </source>
</evidence>
<keyword evidence="3" id="KW-1185">Reference proteome</keyword>
<dbReference type="EMBL" id="CAJNIZ010013336">
    <property type="protein sequence ID" value="CAE7347083.1"/>
    <property type="molecule type" value="Genomic_DNA"/>
</dbReference>
<name>A0A812P261_SYMPI</name>
<evidence type="ECO:0008006" key="4">
    <source>
        <dbReference type="Google" id="ProtNLM"/>
    </source>
</evidence>
<comment type="caution">
    <text evidence="2">The sequence shown here is derived from an EMBL/GenBank/DDBJ whole genome shotgun (WGS) entry which is preliminary data.</text>
</comment>
<gene>
    <name evidence="2" type="ORF">SPIL2461_LOCUS8227</name>
</gene>
<dbReference type="InterPro" id="IPR012434">
    <property type="entry name" value="DUF1631"/>
</dbReference>